<proteinExistence type="predicted"/>
<evidence type="ECO:0000313" key="2">
    <source>
        <dbReference type="EMBL" id="SDW88733.1"/>
    </source>
</evidence>
<protein>
    <submittedName>
        <fullName evidence="2">DNA-binding transcriptional regulator, PadR family</fullName>
    </submittedName>
</protein>
<evidence type="ECO:0000259" key="1">
    <source>
        <dbReference type="Pfam" id="PF03551"/>
    </source>
</evidence>
<reference evidence="2 3" key="1">
    <citation type="submission" date="2016-10" db="EMBL/GenBank/DDBJ databases">
        <authorList>
            <person name="de Groot N.N."/>
        </authorList>
    </citation>
    <scope>NUCLEOTIDE SEQUENCE [LARGE SCALE GENOMIC DNA]</scope>
    <source>
        <strain evidence="2 3">DSM 23310</strain>
    </source>
</reference>
<dbReference type="Gene3D" id="1.10.10.10">
    <property type="entry name" value="Winged helix-like DNA-binding domain superfamily/Winged helix DNA-binding domain"/>
    <property type="match status" value="1"/>
</dbReference>
<evidence type="ECO:0000313" key="3">
    <source>
        <dbReference type="Proteomes" id="UP000198828"/>
    </source>
</evidence>
<dbReference type="InterPro" id="IPR005149">
    <property type="entry name" value="Tscrpt_reg_PadR_N"/>
</dbReference>
<dbReference type="InterPro" id="IPR036390">
    <property type="entry name" value="WH_DNA-bd_sf"/>
</dbReference>
<dbReference type="OrthoDB" id="9814826at2"/>
<dbReference type="InterPro" id="IPR052509">
    <property type="entry name" value="Metal_resp_DNA-bind_regulator"/>
</dbReference>
<accession>A0A1H2X762</accession>
<dbReference type="Pfam" id="PF03551">
    <property type="entry name" value="PadR"/>
    <property type="match status" value="1"/>
</dbReference>
<dbReference type="AlphaFoldDB" id="A0A1H2X762"/>
<dbReference type="RefSeq" id="WP_093752117.1">
    <property type="nucleotide sequence ID" value="NZ_FNNG01000005.1"/>
</dbReference>
<organism evidence="2 3">
    <name type="scientific">Tepidimicrobium xylanilyticum</name>
    <dbReference type="NCBI Taxonomy" id="1123352"/>
    <lineage>
        <taxon>Bacteria</taxon>
        <taxon>Bacillati</taxon>
        <taxon>Bacillota</taxon>
        <taxon>Tissierellia</taxon>
        <taxon>Tissierellales</taxon>
        <taxon>Tepidimicrobiaceae</taxon>
        <taxon>Tepidimicrobium</taxon>
    </lineage>
</organism>
<gene>
    <name evidence="2" type="ORF">SAMN05660923_01364</name>
</gene>
<dbReference type="GO" id="GO:0003677">
    <property type="term" value="F:DNA binding"/>
    <property type="evidence" value="ECO:0007669"/>
    <property type="project" value="UniProtKB-KW"/>
</dbReference>
<dbReference type="EMBL" id="FNNG01000005">
    <property type="protein sequence ID" value="SDW88733.1"/>
    <property type="molecule type" value="Genomic_DNA"/>
</dbReference>
<dbReference type="PANTHER" id="PTHR33169:SF13">
    <property type="entry name" value="PADR-FAMILY TRANSCRIPTIONAL REGULATOR"/>
    <property type="match status" value="1"/>
</dbReference>
<keyword evidence="3" id="KW-1185">Reference proteome</keyword>
<feature type="domain" description="Transcription regulator PadR N-terminal" evidence="1">
    <location>
        <begin position="18"/>
        <end position="85"/>
    </location>
</feature>
<keyword evidence="2" id="KW-0238">DNA-binding</keyword>
<dbReference type="SUPFAM" id="SSF46785">
    <property type="entry name" value="Winged helix' DNA-binding domain"/>
    <property type="match status" value="1"/>
</dbReference>
<dbReference type="Proteomes" id="UP000198828">
    <property type="component" value="Unassembled WGS sequence"/>
</dbReference>
<dbReference type="PANTHER" id="PTHR33169">
    <property type="entry name" value="PADR-FAMILY TRANSCRIPTIONAL REGULATOR"/>
    <property type="match status" value="1"/>
</dbReference>
<name>A0A1H2X762_9FIRM</name>
<dbReference type="InterPro" id="IPR036388">
    <property type="entry name" value="WH-like_DNA-bd_sf"/>
</dbReference>
<sequence>MKQRDIRDKIPLTETALLLLLALYKPNHGYNVMKMVKKMTEGRIIFGSGTLYGAINNLNKKGWIKLVRIDKESKKKEYVITDTSKKIVEMELARMKQMYDAGKKIIKGVNALNGD</sequence>